<feature type="region of interest" description="Disordered" evidence="2">
    <location>
        <begin position="978"/>
        <end position="1106"/>
    </location>
</feature>
<feature type="compositionally biased region" description="Polar residues" evidence="2">
    <location>
        <begin position="75"/>
        <end position="98"/>
    </location>
</feature>
<keyword evidence="1" id="KW-0597">Phosphoprotein</keyword>
<feature type="compositionally biased region" description="Gly residues" evidence="2">
    <location>
        <begin position="1184"/>
        <end position="1216"/>
    </location>
</feature>
<feature type="compositionally biased region" description="Polar residues" evidence="2">
    <location>
        <begin position="1127"/>
        <end position="1141"/>
    </location>
</feature>
<feature type="compositionally biased region" description="Basic and acidic residues" evidence="2">
    <location>
        <begin position="876"/>
        <end position="904"/>
    </location>
</feature>
<feature type="compositionally biased region" description="Basic and acidic residues" evidence="2">
    <location>
        <begin position="574"/>
        <end position="594"/>
    </location>
</feature>
<dbReference type="Proteomes" id="UP000075886">
    <property type="component" value="Unassembled WGS sequence"/>
</dbReference>
<dbReference type="PANTHER" id="PTHR14038:SF0">
    <property type="entry name" value="LP18708P"/>
    <property type="match status" value="1"/>
</dbReference>
<feature type="compositionally biased region" description="Gly residues" evidence="2">
    <location>
        <begin position="2795"/>
        <end position="2813"/>
    </location>
</feature>
<feature type="region of interest" description="Disordered" evidence="2">
    <location>
        <begin position="2036"/>
        <end position="2293"/>
    </location>
</feature>
<feature type="compositionally biased region" description="Polar residues" evidence="2">
    <location>
        <begin position="674"/>
        <end position="689"/>
    </location>
</feature>
<feature type="compositionally biased region" description="Polar residues" evidence="2">
    <location>
        <begin position="410"/>
        <end position="421"/>
    </location>
</feature>
<feature type="region of interest" description="Disordered" evidence="2">
    <location>
        <begin position="871"/>
        <end position="964"/>
    </location>
</feature>
<feature type="compositionally biased region" description="Polar residues" evidence="2">
    <location>
        <begin position="263"/>
        <end position="280"/>
    </location>
</feature>
<feature type="compositionally biased region" description="Low complexity" evidence="2">
    <location>
        <begin position="103"/>
        <end position="115"/>
    </location>
</feature>
<feature type="compositionally biased region" description="Low complexity" evidence="2">
    <location>
        <begin position="1961"/>
        <end position="1975"/>
    </location>
</feature>
<feature type="compositionally biased region" description="Low complexity" evidence="2">
    <location>
        <begin position="2814"/>
        <end position="2823"/>
    </location>
</feature>
<feature type="region of interest" description="Disordered" evidence="2">
    <location>
        <begin position="2486"/>
        <end position="2518"/>
    </location>
</feature>
<proteinExistence type="predicted"/>
<feature type="compositionally biased region" description="Polar residues" evidence="2">
    <location>
        <begin position="1330"/>
        <end position="1346"/>
    </location>
</feature>
<evidence type="ECO:0000313" key="5">
    <source>
        <dbReference type="Proteomes" id="UP000075886"/>
    </source>
</evidence>
<feature type="region of interest" description="Disordered" evidence="2">
    <location>
        <begin position="2617"/>
        <end position="2636"/>
    </location>
</feature>
<feature type="compositionally biased region" description="Low complexity" evidence="2">
    <location>
        <begin position="2139"/>
        <end position="2293"/>
    </location>
</feature>
<feature type="region of interest" description="Disordered" evidence="2">
    <location>
        <begin position="633"/>
        <end position="720"/>
    </location>
</feature>
<accession>A0A182QNN5</accession>
<evidence type="ECO:0000256" key="1">
    <source>
        <dbReference type="ARBA" id="ARBA00022553"/>
    </source>
</evidence>
<name>A0A182QNN5_9DIPT</name>
<feature type="region of interest" description="Disordered" evidence="2">
    <location>
        <begin position="737"/>
        <end position="767"/>
    </location>
</feature>
<feature type="region of interest" description="Disordered" evidence="2">
    <location>
        <begin position="552"/>
        <end position="612"/>
    </location>
</feature>
<dbReference type="InterPro" id="IPR033184">
    <property type="entry name" value="PRRC2"/>
</dbReference>
<feature type="region of interest" description="Disordered" evidence="2">
    <location>
        <begin position="1560"/>
        <end position="1618"/>
    </location>
</feature>
<feature type="region of interest" description="Disordered" evidence="2">
    <location>
        <begin position="29"/>
        <end position="343"/>
    </location>
</feature>
<dbReference type="Pfam" id="PF07001">
    <property type="entry name" value="BAT2_N"/>
    <property type="match status" value="1"/>
</dbReference>
<reference evidence="4" key="2">
    <citation type="submission" date="2020-05" db="UniProtKB">
        <authorList>
            <consortium name="EnsemblMetazoa"/>
        </authorList>
    </citation>
    <scope>IDENTIFICATION</scope>
    <source>
        <strain evidence="4">FAR1</strain>
    </source>
</reference>
<evidence type="ECO:0000256" key="2">
    <source>
        <dbReference type="SAM" id="MobiDB-lite"/>
    </source>
</evidence>
<feature type="region of interest" description="Disordered" evidence="2">
    <location>
        <begin position="2333"/>
        <end position="2360"/>
    </location>
</feature>
<feature type="domain" description="BAT2 N-terminal" evidence="3">
    <location>
        <begin position="1"/>
        <end position="129"/>
    </location>
</feature>
<feature type="compositionally biased region" description="Low complexity" evidence="2">
    <location>
        <begin position="2083"/>
        <end position="2130"/>
    </location>
</feature>
<dbReference type="VEuPathDB" id="VectorBase:AFAF013826"/>
<feature type="compositionally biased region" description="Basic and acidic residues" evidence="2">
    <location>
        <begin position="1370"/>
        <end position="1386"/>
    </location>
</feature>
<feature type="compositionally biased region" description="Polar residues" evidence="2">
    <location>
        <begin position="1563"/>
        <end position="1608"/>
    </location>
</feature>
<dbReference type="EMBL" id="AXCN02001893">
    <property type="status" value="NOT_ANNOTATED_CDS"/>
    <property type="molecule type" value="Genomic_DNA"/>
</dbReference>
<evidence type="ECO:0000259" key="3">
    <source>
        <dbReference type="Pfam" id="PF07001"/>
    </source>
</evidence>
<feature type="compositionally biased region" description="Low complexity" evidence="2">
    <location>
        <begin position="2486"/>
        <end position="2495"/>
    </location>
</feature>
<keyword evidence="5" id="KW-1185">Reference proteome</keyword>
<feature type="compositionally biased region" description="Polar residues" evidence="2">
    <location>
        <begin position="2617"/>
        <end position="2633"/>
    </location>
</feature>
<feature type="compositionally biased region" description="Low complexity" evidence="2">
    <location>
        <begin position="281"/>
        <end position="336"/>
    </location>
</feature>
<feature type="compositionally biased region" description="Low complexity" evidence="2">
    <location>
        <begin position="2645"/>
        <end position="2686"/>
    </location>
</feature>
<feature type="compositionally biased region" description="Low complexity" evidence="2">
    <location>
        <begin position="242"/>
        <end position="259"/>
    </location>
</feature>
<reference evidence="5" key="1">
    <citation type="submission" date="2014-01" db="EMBL/GenBank/DDBJ databases">
        <title>The Genome Sequence of Anopheles farauti FAR1 (V2).</title>
        <authorList>
            <consortium name="The Broad Institute Genomics Platform"/>
            <person name="Neafsey D.E."/>
            <person name="Besansky N."/>
            <person name="Howell P."/>
            <person name="Walton C."/>
            <person name="Young S.K."/>
            <person name="Zeng Q."/>
            <person name="Gargeya S."/>
            <person name="Fitzgerald M."/>
            <person name="Haas B."/>
            <person name="Abouelleil A."/>
            <person name="Allen A.W."/>
            <person name="Alvarado L."/>
            <person name="Arachchi H.M."/>
            <person name="Berlin A.M."/>
            <person name="Chapman S.B."/>
            <person name="Gainer-Dewar J."/>
            <person name="Goldberg J."/>
            <person name="Griggs A."/>
            <person name="Gujja S."/>
            <person name="Hansen M."/>
            <person name="Howarth C."/>
            <person name="Imamovic A."/>
            <person name="Ireland A."/>
            <person name="Larimer J."/>
            <person name="McCowan C."/>
            <person name="Murphy C."/>
            <person name="Pearson M."/>
            <person name="Poon T.W."/>
            <person name="Priest M."/>
            <person name="Roberts A."/>
            <person name="Saif S."/>
            <person name="Shea T."/>
            <person name="Sisk P."/>
            <person name="Sykes S."/>
            <person name="Wortman J."/>
            <person name="Nusbaum C."/>
            <person name="Birren B."/>
        </authorList>
    </citation>
    <scope>NUCLEOTIDE SEQUENCE [LARGE SCALE GENOMIC DNA]</scope>
    <source>
        <strain evidence="5">FAR1</strain>
    </source>
</reference>
<feature type="compositionally biased region" description="Basic and acidic residues" evidence="2">
    <location>
        <begin position="633"/>
        <end position="671"/>
    </location>
</feature>
<feature type="region of interest" description="Disordered" evidence="2">
    <location>
        <begin position="400"/>
        <end position="488"/>
    </location>
</feature>
<feature type="compositionally biased region" description="Low complexity" evidence="2">
    <location>
        <begin position="2042"/>
        <end position="2065"/>
    </location>
</feature>
<feature type="compositionally biased region" description="Polar residues" evidence="2">
    <location>
        <begin position="116"/>
        <end position="137"/>
    </location>
</feature>
<feature type="compositionally biased region" description="Basic and acidic residues" evidence="2">
    <location>
        <begin position="997"/>
        <end position="1010"/>
    </location>
</feature>
<dbReference type="STRING" id="69004.A0A182QNN5"/>
<feature type="compositionally biased region" description="Polar residues" evidence="2">
    <location>
        <begin position="429"/>
        <end position="439"/>
    </location>
</feature>
<feature type="compositionally biased region" description="Polar residues" evidence="2">
    <location>
        <begin position="2773"/>
        <end position="2782"/>
    </location>
</feature>
<organism evidence="4 5">
    <name type="scientific">Anopheles farauti</name>
    <dbReference type="NCBI Taxonomy" id="69004"/>
    <lineage>
        <taxon>Eukaryota</taxon>
        <taxon>Metazoa</taxon>
        <taxon>Ecdysozoa</taxon>
        <taxon>Arthropoda</taxon>
        <taxon>Hexapoda</taxon>
        <taxon>Insecta</taxon>
        <taxon>Pterygota</taxon>
        <taxon>Neoptera</taxon>
        <taxon>Endopterygota</taxon>
        <taxon>Diptera</taxon>
        <taxon>Nematocera</taxon>
        <taxon>Culicoidea</taxon>
        <taxon>Culicidae</taxon>
        <taxon>Anophelinae</taxon>
        <taxon>Anopheles</taxon>
    </lineage>
</organism>
<feature type="region of interest" description="Disordered" evidence="2">
    <location>
        <begin position="2574"/>
        <end position="2601"/>
    </location>
</feature>
<feature type="region of interest" description="Disordered" evidence="2">
    <location>
        <begin position="1926"/>
        <end position="1975"/>
    </location>
</feature>
<protein>
    <recommendedName>
        <fullName evidence="3">BAT2 N-terminal domain-containing protein</fullName>
    </recommendedName>
</protein>
<dbReference type="InterPro" id="IPR009738">
    <property type="entry name" value="BAT2_N"/>
</dbReference>
<evidence type="ECO:0000313" key="4">
    <source>
        <dbReference type="EnsemblMetazoa" id="AFAF013826-PA"/>
    </source>
</evidence>
<feature type="compositionally biased region" description="Polar residues" evidence="2">
    <location>
        <begin position="2687"/>
        <end position="2719"/>
    </location>
</feature>
<feature type="compositionally biased region" description="Polar residues" evidence="2">
    <location>
        <begin position="2333"/>
        <end position="2347"/>
    </location>
</feature>
<feature type="compositionally biased region" description="Basic and acidic residues" evidence="2">
    <location>
        <begin position="1055"/>
        <end position="1065"/>
    </location>
</feature>
<feature type="region of interest" description="Disordered" evidence="2">
    <location>
        <begin position="1119"/>
        <end position="1397"/>
    </location>
</feature>
<feature type="compositionally biased region" description="Polar residues" evidence="2">
    <location>
        <begin position="928"/>
        <end position="944"/>
    </location>
</feature>
<dbReference type="EnsemblMetazoa" id="AFAF013826-RA">
    <property type="protein sequence ID" value="AFAF013826-PA"/>
    <property type="gene ID" value="AFAF013826"/>
</dbReference>
<feature type="region of interest" description="Disordered" evidence="2">
    <location>
        <begin position="2643"/>
        <end position="2832"/>
    </location>
</feature>
<feature type="compositionally biased region" description="Low complexity" evidence="2">
    <location>
        <begin position="2728"/>
        <end position="2745"/>
    </location>
</feature>
<dbReference type="PANTHER" id="PTHR14038">
    <property type="entry name" value="BAT2 HLA-B-ASSOCIATED TRANSCRIPT 2"/>
    <property type="match status" value="1"/>
</dbReference>
<feature type="compositionally biased region" description="Low complexity" evidence="2">
    <location>
        <begin position="1068"/>
        <end position="1086"/>
    </location>
</feature>
<feature type="compositionally biased region" description="Polar residues" evidence="2">
    <location>
        <begin position="173"/>
        <end position="186"/>
    </location>
</feature>
<feature type="compositionally biased region" description="Low complexity" evidence="2">
    <location>
        <begin position="985"/>
        <end position="996"/>
    </location>
</feature>
<feature type="compositionally biased region" description="Low complexity" evidence="2">
    <location>
        <begin position="199"/>
        <end position="216"/>
    </location>
</feature>
<sequence>MSTLGGSRGERNAKPKFAALDINKLYITSRGETLEPSSQKSAAPRKHGMQSLGKVPTARRPPANLPSLKAEVSNPGDQSGSWTSDQIEGANVNNSPSNRAEKSTSSSSQGTSNNTHYQALSQKNSKTCETKWNTNEFPSLGDAGSCGLNANKPQHFQDPYPGAPQLMLRPQTDAASWMQQKGSSARGTAAGNAGEMTDGGVTNGSSNSQNTSSVTQASPLPPQFRALLPTFMQRGNDGGSAGNENEGGSPSPGLSQPSPFSIAPSSYNDSKHNSNTHGISNNNFGDNNTGNNKKQNSKIINITTVGNSSSSSSSTTSSSSNYNNNASSMNNSSYDDNNGKMLGKIQNSFSQKQSQLLGSHHDHPQQINRVGGGNNFSGMPSGRGARVTGRLGGVGGSMMAGSDGGGAERSTGTAYNDNHQYANRRGASSHPSRYANRNTMGGGGLGNHNASPGGHSRGVGTGSSAIASDPNGPGGFHDDNRNSHPPYGAGVLVEQEVVVRPIIRDEELQRLEAIAKDEGWAKDYEFDYNQKLEFSDDESDCATLTAAPKDKETTLSKTEMRTTTGVDDGNDWSQQRKDTGMGQQTDRDGGKDQDGTSMQANGSSGRGLPGGDCVAVTVNTTVVGGLDATDAKERIKQRREEDQRREMERKQAAARKLQELEQKLSRKKVEESGDTNPSNTDTTSAGNVPSSSSSKLEEEKSDETGTEQQPSERIISVKIRGKNDERGSFKEIRYEFGSGGLRQDRQDREAGSTLGGGGVGNSWDSPGFSKTFQSNLPPRFQKRKLERNTSGSNLMTNSNNVPISNQAVSRMNNNNSITTGAASSSLTSAGGEIKGGIPFAQQYDPRFIHNQQTMGKSTIVSASGSRRVAAIVGPSARERDDRQRQPYDVREQSQREVMKGRLDSTEETSLNNHGKQQAPGGGRVTPQLVRSLSESSNRKTSVSSDDNHHAGPHVQHQARNASNNASMSANYGREMSWDVEGEKGSSTSSPASFSGSERQRDTPPRAECEPPKQILHRLKEVASPLSSEMQKEDEVASSATHRLKTQPEDCESSFADDKSGKDDHLTPSASSAALSDGSSSSLTVAAAHPDNIATTRTGKIGPSAEITLAVRKPETNLKENVEIGTIDDTSSRPNNTHQARTSNDEKQLHQQHMQHGVVKKKGVTLMQQQQHARDNNRRQDSRGGSRGSSYSGGAGGGGGGVGSGGGGGGIGGGGAASGFHRAEGLRNSSSRGGAANWNRSRGGGRVGSVSRNYSQDCWSESEFSEESFDEQSKQHQLHHQAQYHPMSAGQHAADGPGVVGSKEGFVPRGEPSRRGRGGGNVGSNVPLASGSANIRQQMHTPDSAGSVSKKIDGYGPPNAKSPFGGSTNSSDERSLKQHGFRDEMDKVGSAGSPTRDDRAAIKHLRPKGSEDGALSADQGNAYTTVGEQKINAIDIDNDESHSREDKLLVHNAGSRSGGVSLVEPGDVCDTNKAHFGTIKDDVKTKAKVITSTMSTKTSSPALLQQQSKNTNTISSTTTATTIATISTGSVNSSNTVDGGASYRANTTETTATGATSVVGSFRGTLNNHSNNARKQTSTARDQGVKGNSTDTSDTALSLASGSNANTMATPALPGVNDSGVDLKPSVNLSTHSSMLSTTEGEGACTERHLLSQQSPLDKLAVVTSSASAKTDNEKHNLDGNTPPVNTIIFENTNYKSGVNITGLSGACSGAPVNEYASMASKAGIINEKPAAGGVATGSVGTLMKSQQPLNANPSGHRPVSAKTVTEVSDAGLQQSMVGNSQRTVLSTVISKQQQSSNAIATSLQGIPFQKADNDYKEIKSYAFETDISHLIDGDKGIKQQSAVSAGLGLSKSIEGAGDGAVSHGGVAVSVQSIISPSTADLNMKIASVKKVWEMPTVPEQTGPAVNAGGVGGIACNVNVASEHPVGGGGSVASGSNAHLKPNYGRGGPHHQSHQTQYQNPHTTSSGGHHTHGAHATYGAAFGSESDALVEHFNNSSNVCNVPSSVGANNACDITTGTVLAGECNDNSNAAAAYGLSHHHAQAHAQQPPAKPHSQTQAHQLQQSQQHHQHQDMSHQRQQHHLQEPTSQQSSQQHSQQTQKQLQQQQQQHHQSQHTLQQHTQQMQQQQQRQQQHQKEQQQQHHLQQLQHMQQQSQPPHKSQGQPHSQLQTTPQTQPQSQAPQTQTQQPLQQLKSQQQPQQQPQQQLSQQLPQQMQQSQSQLPHQHQQHQQAHKQSQSQQQQQQPLQQQLQQQHPVQQHPHQLQQSHHQQPLQMQHQQQQAQQQSQQQQHVSSVSAQQQHQAAVAVSMGLNKHPVADVLAAAVGANNVNVCKVKPTQQGSGGMHQSNSMGLSPPPQMQSGSMPSGPQPFFPAQYGVSAIPSPPAVLYNSPAAAAAAMSSQGGLYNAFQIEPSGRSQFSQFPGHYGTSGTAGPYNAYVAATPTNMQAGPTPEMFQSLSSQFRMGSVQSPYSQSTQMGNPNTMLISSNNNSMMSSSVKSSTPQIGAIGQPKPSGGSVSQPPYGQQYLNMFPPAPMQNTAASYYSNSAGGQNAFFGTAGATGATAQNAYGIPAGAVAASSMFGGHGGQNPSNTPQPPPPQQQMPSYSSQYLNSPLLAAANPSMGQQQYRGAPTNSSQHSGAAAAAYIKSNQSPQSSHIQHQQQQQQPDTWDLQNQLIQHQQQSAPPQQQPLLSTGQVGLPQPQTNQHSSSHSRNMIPTNQGHNQLVSGGGNGNGNSVIVSGGTNGNAGSSSVRGPPQAQGSGVSGTRYPSPIQRPINFSHASVQGLQHHQQRVNRPVGHGSQQGGGNNNGGQQQGGGSSSVGPGVNNSNKHYYGGNRG</sequence>
<feature type="compositionally biased region" description="Basic and acidic residues" evidence="2">
    <location>
        <begin position="1171"/>
        <end position="1183"/>
    </location>
</feature>
<dbReference type="GO" id="GO:0030154">
    <property type="term" value="P:cell differentiation"/>
    <property type="evidence" value="ECO:0007669"/>
    <property type="project" value="TreeGrafter"/>
</dbReference>